<accession>A0AAJ1WH75</accession>
<proteinExistence type="predicted"/>
<comment type="caution">
    <text evidence="2">The sequence shown here is derived from an EMBL/GenBank/DDBJ whole genome shotgun (WGS) entry which is preliminary data.</text>
</comment>
<feature type="region of interest" description="Disordered" evidence="1">
    <location>
        <begin position="1"/>
        <end position="30"/>
    </location>
</feature>
<evidence type="ECO:0000256" key="1">
    <source>
        <dbReference type="SAM" id="MobiDB-lite"/>
    </source>
</evidence>
<dbReference type="AlphaFoldDB" id="A0AAJ1WH75"/>
<reference evidence="2" key="1">
    <citation type="submission" date="2023-07" db="EMBL/GenBank/DDBJ databases">
        <title>Genomic Encyclopedia of Type Strains, Phase IV (KMG-IV): sequencing the most valuable type-strain genomes for metagenomic binning, comparative biology and taxonomic classification.</title>
        <authorList>
            <person name="Goeker M."/>
        </authorList>
    </citation>
    <scope>NUCLEOTIDE SEQUENCE</scope>
    <source>
        <strain evidence="2">DSM 23947</strain>
    </source>
</reference>
<protein>
    <submittedName>
        <fullName evidence="2">Uncharacterized protein</fullName>
    </submittedName>
</protein>
<keyword evidence="3" id="KW-1185">Reference proteome</keyword>
<evidence type="ECO:0000313" key="2">
    <source>
        <dbReference type="EMBL" id="MDQ0215912.1"/>
    </source>
</evidence>
<sequence length="30" mass="3422">MHEERKAEQMELLGVKESGKKIPAKKGEHC</sequence>
<feature type="compositionally biased region" description="Basic and acidic residues" evidence="1">
    <location>
        <begin position="17"/>
        <end position="30"/>
    </location>
</feature>
<dbReference type="Proteomes" id="UP001237207">
    <property type="component" value="Unassembled WGS sequence"/>
</dbReference>
<organism evidence="2 3">
    <name type="scientific">Oikeobacillus pervagus</name>
    <dbReference type="NCBI Taxonomy" id="1325931"/>
    <lineage>
        <taxon>Bacteria</taxon>
        <taxon>Bacillati</taxon>
        <taxon>Bacillota</taxon>
        <taxon>Bacilli</taxon>
        <taxon>Bacillales</taxon>
        <taxon>Bacillaceae</taxon>
        <taxon>Oikeobacillus</taxon>
    </lineage>
</organism>
<dbReference type="EMBL" id="JAUSUC010000030">
    <property type="protein sequence ID" value="MDQ0215912.1"/>
    <property type="molecule type" value="Genomic_DNA"/>
</dbReference>
<gene>
    <name evidence="2" type="ORF">J2S13_002332</name>
</gene>
<evidence type="ECO:0000313" key="3">
    <source>
        <dbReference type="Proteomes" id="UP001237207"/>
    </source>
</evidence>
<name>A0AAJ1WH75_9BACI</name>